<dbReference type="STRING" id="1127699.HMPREF9151_02336"/>
<dbReference type="AlphaFoldDB" id="L1N015"/>
<sequence length="81" mass="9932">MQRYTKNKLTTKDYTYIYIEFFYTSFLISEEALNRPFACRNKRNSFRYTLFFAPATVVLYPKKKPQLFLSYGFFLSFYLRL</sequence>
<comment type="caution">
    <text evidence="1">The sequence shown here is derived from an EMBL/GenBank/DDBJ whole genome shotgun (WGS) entry which is preliminary data.</text>
</comment>
<evidence type="ECO:0000313" key="2">
    <source>
        <dbReference type="Proteomes" id="UP000010433"/>
    </source>
</evidence>
<organism evidence="1 2">
    <name type="scientific">Hoylesella saccharolytica F0055</name>
    <dbReference type="NCBI Taxonomy" id="1127699"/>
    <lineage>
        <taxon>Bacteria</taxon>
        <taxon>Pseudomonadati</taxon>
        <taxon>Bacteroidota</taxon>
        <taxon>Bacteroidia</taxon>
        <taxon>Bacteroidales</taxon>
        <taxon>Prevotellaceae</taxon>
        <taxon>Hoylesella</taxon>
    </lineage>
</organism>
<dbReference type="HOGENOM" id="CLU_2570974_0_0_10"/>
<evidence type="ECO:0000313" key="1">
    <source>
        <dbReference type="EMBL" id="EKX96853.1"/>
    </source>
</evidence>
<accession>L1N015</accession>
<gene>
    <name evidence="1" type="ORF">HMPREF9151_02336</name>
</gene>
<keyword evidence="2" id="KW-1185">Reference proteome</keyword>
<name>L1N015_9BACT</name>
<dbReference type="Proteomes" id="UP000010433">
    <property type="component" value="Unassembled WGS sequence"/>
</dbReference>
<dbReference type="EMBL" id="AMEP01000150">
    <property type="protein sequence ID" value="EKX96853.1"/>
    <property type="molecule type" value="Genomic_DNA"/>
</dbReference>
<reference evidence="1 2" key="1">
    <citation type="submission" date="2012-05" db="EMBL/GenBank/DDBJ databases">
        <authorList>
            <person name="Weinstock G."/>
            <person name="Sodergren E."/>
            <person name="Lobos E.A."/>
            <person name="Fulton L."/>
            <person name="Fulton R."/>
            <person name="Courtney L."/>
            <person name="Fronick C."/>
            <person name="O'Laughlin M."/>
            <person name="Godfrey J."/>
            <person name="Wilson R.M."/>
            <person name="Miner T."/>
            <person name="Farmer C."/>
            <person name="Delehaunty K."/>
            <person name="Cordes M."/>
            <person name="Minx P."/>
            <person name="Tomlinson C."/>
            <person name="Chen J."/>
            <person name="Wollam A."/>
            <person name="Pepin K.H."/>
            <person name="Bhonagiri V."/>
            <person name="Zhang X."/>
            <person name="Suruliraj S."/>
            <person name="Warren W."/>
            <person name="Mitreva M."/>
            <person name="Mardis E.R."/>
            <person name="Wilson R.K."/>
        </authorList>
    </citation>
    <scope>NUCLEOTIDE SEQUENCE [LARGE SCALE GENOMIC DNA]</scope>
    <source>
        <strain evidence="1 2">F0055</strain>
    </source>
</reference>
<proteinExistence type="predicted"/>
<dbReference type="PATRIC" id="fig|1127699.3.peg.2136"/>
<protein>
    <submittedName>
        <fullName evidence="1">Uncharacterized protein</fullName>
    </submittedName>
</protein>